<dbReference type="AlphaFoldDB" id="A0A5C1A3Z1"/>
<organism evidence="1 2">
    <name type="scientific">Limnoglobus roseus</name>
    <dbReference type="NCBI Taxonomy" id="2598579"/>
    <lineage>
        <taxon>Bacteria</taxon>
        <taxon>Pseudomonadati</taxon>
        <taxon>Planctomycetota</taxon>
        <taxon>Planctomycetia</taxon>
        <taxon>Gemmatales</taxon>
        <taxon>Gemmataceae</taxon>
        <taxon>Limnoglobus</taxon>
    </lineage>
</organism>
<dbReference type="GO" id="GO:0044780">
    <property type="term" value="P:bacterial-type flagellum assembly"/>
    <property type="evidence" value="ECO:0007669"/>
    <property type="project" value="InterPro"/>
</dbReference>
<dbReference type="EMBL" id="CP042425">
    <property type="protein sequence ID" value="QEL13789.1"/>
    <property type="molecule type" value="Genomic_DNA"/>
</dbReference>
<keyword evidence="1" id="KW-0966">Cell projection</keyword>
<evidence type="ECO:0000313" key="1">
    <source>
        <dbReference type="EMBL" id="QEL13789.1"/>
    </source>
</evidence>
<dbReference type="Gene3D" id="1.20.120.340">
    <property type="entry name" value="Flagellar protein FliS"/>
    <property type="match status" value="1"/>
</dbReference>
<dbReference type="InterPro" id="IPR036584">
    <property type="entry name" value="FliS_sf"/>
</dbReference>
<dbReference type="SUPFAM" id="SSF101116">
    <property type="entry name" value="Flagellar export chaperone FliS"/>
    <property type="match status" value="1"/>
</dbReference>
<dbReference type="OrthoDB" id="284491at2"/>
<dbReference type="RefSeq" id="WP_149108729.1">
    <property type="nucleotide sequence ID" value="NZ_CP042425.1"/>
</dbReference>
<keyword evidence="1" id="KW-0969">Cilium</keyword>
<reference evidence="2" key="1">
    <citation type="submission" date="2019-08" db="EMBL/GenBank/DDBJ databases">
        <title>Limnoglobus roseus gen. nov., sp. nov., a novel freshwater planctomycete with a giant genome from the family Gemmataceae.</title>
        <authorList>
            <person name="Kulichevskaya I.S."/>
            <person name="Naumoff D.G."/>
            <person name="Miroshnikov K."/>
            <person name="Ivanova A."/>
            <person name="Philippov D.A."/>
            <person name="Hakobyan A."/>
            <person name="Rijpstra I.C."/>
            <person name="Sinninghe Damste J.S."/>
            <person name="Liesack W."/>
            <person name="Dedysh S.N."/>
        </authorList>
    </citation>
    <scope>NUCLEOTIDE SEQUENCE [LARGE SCALE GENOMIC DNA]</scope>
    <source>
        <strain evidence="2">PX52</strain>
    </source>
</reference>
<keyword evidence="2" id="KW-1185">Reference proteome</keyword>
<dbReference type="Pfam" id="PF02561">
    <property type="entry name" value="FliS"/>
    <property type="match status" value="1"/>
</dbReference>
<evidence type="ECO:0000313" key="2">
    <source>
        <dbReference type="Proteomes" id="UP000324974"/>
    </source>
</evidence>
<sequence length="140" mass="15453">MNVYQKYNQSEPLTGMTRIEVLLATFDGALTRLDKAAKALTNGDVPVATPYLVKAQLLVSALAAGVRLDIDEANGTNMLRLYEFVVHEIKTPRLKNVENAVKILTILREGFEAIKVEAIRLERSGELVGANRLQMVLETA</sequence>
<dbReference type="KEGG" id="lrs:PX52LOC_00647"/>
<dbReference type="Proteomes" id="UP000324974">
    <property type="component" value="Chromosome"/>
</dbReference>
<name>A0A5C1A3Z1_9BACT</name>
<protein>
    <submittedName>
        <fullName evidence="1">Flagellar protein FliS</fullName>
    </submittedName>
</protein>
<accession>A0A5C1A3Z1</accession>
<dbReference type="InterPro" id="IPR003713">
    <property type="entry name" value="FliS"/>
</dbReference>
<keyword evidence="1" id="KW-0282">Flagellum</keyword>
<gene>
    <name evidence="1" type="ORF">PX52LOC_00647</name>
</gene>
<proteinExistence type="predicted"/>